<comment type="caution">
    <text evidence="2">The sequence shown here is derived from an EMBL/GenBank/DDBJ whole genome shotgun (WGS) entry which is preliminary data.</text>
</comment>
<feature type="compositionally biased region" description="Basic residues" evidence="1">
    <location>
        <begin position="10"/>
        <end position="24"/>
    </location>
</feature>
<name>A0A7J8IZV1_MOLMO</name>
<reference evidence="2 3" key="1">
    <citation type="journal article" date="2020" name="Nature">
        <title>Six reference-quality genomes reveal evolution of bat adaptations.</title>
        <authorList>
            <person name="Jebb D."/>
            <person name="Huang Z."/>
            <person name="Pippel M."/>
            <person name="Hughes G.M."/>
            <person name="Lavrichenko K."/>
            <person name="Devanna P."/>
            <person name="Winkler S."/>
            <person name="Jermiin L.S."/>
            <person name="Skirmuntt E.C."/>
            <person name="Katzourakis A."/>
            <person name="Burkitt-Gray L."/>
            <person name="Ray D.A."/>
            <person name="Sullivan K.A.M."/>
            <person name="Roscito J.G."/>
            <person name="Kirilenko B.M."/>
            <person name="Davalos L.M."/>
            <person name="Corthals A.P."/>
            <person name="Power M.L."/>
            <person name="Jones G."/>
            <person name="Ransome R.D."/>
            <person name="Dechmann D.K.N."/>
            <person name="Locatelli A.G."/>
            <person name="Puechmaille S.J."/>
            <person name="Fedrigo O."/>
            <person name="Jarvis E.D."/>
            <person name="Hiller M."/>
            <person name="Vernes S.C."/>
            <person name="Myers E.W."/>
            <person name="Teeling E.C."/>
        </authorList>
    </citation>
    <scope>NUCLEOTIDE SEQUENCE [LARGE SCALE GENOMIC DNA]</scope>
    <source>
        <strain evidence="2">MMolMol1</strain>
        <tissue evidence="2">Muscle</tissue>
    </source>
</reference>
<evidence type="ECO:0000313" key="2">
    <source>
        <dbReference type="EMBL" id="KAF6490176.1"/>
    </source>
</evidence>
<gene>
    <name evidence="2" type="ORF">HJG59_012032</name>
</gene>
<accession>A0A7J8IZV1</accession>
<dbReference type="EMBL" id="JACASF010000003">
    <property type="protein sequence ID" value="KAF6490176.1"/>
    <property type="molecule type" value="Genomic_DNA"/>
</dbReference>
<feature type="region of interest" description="Disordered" evidence="1">
    <location>
        <begin position="1"/>
        <end position="35"/>
    </location>
</feature>
<protein>
    <submittedName>
        <fullName evidence="2">MAPK regulated corepressor interacting protein 2</fullName>
    </submittedName>
</protein>
<dbReference type="Proteomes" id="UP000550707">
    <property type="component" value="Unassembled WGS sequence"/>
</dbReference>
<evidence type="ECO:0000256" key="1">
    <source>
        <dbReference type="SAM" id="MobiDB-lite"/>
    </source>
</evidence>
<keyword evidence="3" id="KW-1185">Reference proteome</keyword>
<proteinExistence type="predicted"/>
<dbReference type="AlphaFoldDB" id="A0A7J8IZV1"/>
<dbReference type="InParanoid" id="A0A7J8IZV1"/>
<sequence length="163" mass="17849">MADGPLPHLHPSRRPRRPTRRPTRRTSALCPKPGSKWSSSWVVAQLERAVRGLCSMWRGPPTPGCRTLCPSTWMSGGHSSSWPESLTAPSRRLGMNAACTDLALSHGRPSARRGPWHLVYPLQQVVFPLGPGWMPATPEVPAFGLLYLLTSWPSCARLPGARG</sequence>
<evidence type="ECO:0000313" key="3">
    <source>
        <dbReference type="Proteomes" id="UP000550707"/>
    </source>
</evidence>
<organism evidence="2 3">
    <name type="scientific">Molossus molossus</name>
    <name type="common">Pallas' mastiff bat</name>
    <name type="synonym">Vespertilio molossus</name>
    <dbReference type="NCBI Taxonomy" id="27622"/>
    <lineage>
        <taxon>Eukaryota</taxon>
        <taxon>Metazoa</taxon>
        <taxon>Chordata</taxon>
        <taxon>Craniata</taxon>
        <taxon>Vertebrata</taxon>
        <taxon>Euteleostomi</taxon>
        <taxon>Mammalia</taxon>
        <taxon>Eutheria</taxon>
        <taxon>Laurasiatheria</taxon>
        <taxon>Chiroptera</taxon>
        <taxon>Yangochiroptera</taxon>
        <taxon>Molossidae</taxon>
        <taxon>Molossus</taxon>
    </lineage>
</organism>